<dbReference type="InterPro" id="IPR001387">
    <property type="entry name" value="Cro/C1-type_HTH"/>
</dbReference>
<feature type="region of interest" description="Disordered" evidence="2">
    <location>
        <begin position="121"/>
        <end position="147"/>
    </location>
</feature>
<dbReference type="InterPro" id="IPR050807">
    <property type="entry name" value="TransReg_Diox_bact_type"/>
</dbReference>
<accession>A0A839E2U4</accession>
<reference evidence="4 5" key="1">
    <citation type="submission" date="2020-07" db="EMBL/GenBank/DDBJ databases">
        <title>Sequencing the genomes of 1000 actinobacteria strains.</title>
        <authorList>
            <person name="Klenk H.-P."/>
        </authorList>
    </citation>
    <scope>NUCLEOTIDE SEQUENCE [LARGE SCALE GENOMIC DNA]</scope>
    <source>
        <strain evidence="4 5">DSM 45975</strain>
    </source>
</reference>
<dbReference type="Gene3D" id="1.10.260.40">
    <property type="entry name" value="lambda repressor-like DNA-binding domains"/>
    <property type="match status" value="1"/>
</dbReference>
<dbReference type="Pfam" id="PF01381">
    <property type="entry name" value="HTH_3"/>
    <property type="match status" value="1"/>
</dbReference>
<gene>
    <name evidence="4" type="ORF">FHX42_004573</name>
</gene>
<evidence type="ECO:0000256" key="1">
    <source>
        <dbReference type="ARBA" id="ARBA00023125"/>
    </source>
</evidence>
<proteinExistence type="predicted"/>
<dbReference type="GO" id="GO:0003677">
    <property type="term" value="F:DNA binding"/>
    <property type="evidence" value="ECO:0007669"/>
    <property type="project" value="UniProtKB-KW"/>
</dbReference>
<dbReference type="SMART" id="SM00530">
    <property type="entry name" value="HTH_XRE"/>
    <property type="match status" value="1"/>
</dbReference>
<protein>
    <submittedName>
        <fullName evidence="4">Transcriptional regulator with XRE-family HTH domain</fullName>
    </submittedName>
</protein>
<dbReference type="EMBL" id="JACGWZ010000007">
    <property type="protein sequence ID" value="MBA8827189.1"/>
    <property type="molecule type" value="Genomic_DNA"/>
</dbReference>
<comment type="caution">
    <text evidence="4">The sequence shown here is derived from an EMBL/GenBank/DDBJ whole genome shotgun (WGS) entry which is preliminary data.</text>
</comment>
<dbReference type="InterPro" id="IPR010982">
    <property type="entry name" value="Lambda_DNA-bd_dom_sf"/>
</dbReference>
<dbReference type="PROSITE" id="PS50943">
    <property type="entry name" value="HTH_CROC1"/>
    <property type="match status" value="1"/>
</dbReference>
<dbReference type="PANTHER" id="PTHR46797:SF1">
    <property type="entry name" value="METHYLPHOSPHONATE SYNTHASE"/>
    <property type="match status" value="1"/>
</dbReference>
<keyword evidence="5" id="KW-1185">Reference proteome</keyword>
<sequence length="147" mass="16302">MERVDKTVNKAVNQAVSDLGGYIRAQRGNAQISLRQLAKRAGVSNPYLSQVERGLRKPSAEILQQIAHALRISAEALYVQAGILESREGGPVVDAVLADAELSERQKQALLDIYASFRRDRDDEPDENRYGVVVPDRTEVTEPESEE</sequence>
<dbReference type="Proteomes" id="UP000569329">
    <property type="component" value="Unassembled WGS sequence"/>
</dbReference>
<evidence type="ECO:0000313" key="5">
    <source>
        <dbReference type="Proteomes" id="UP000569329"/>
    </source>
</evidence>
<feature type="domain" description="HTH cro/C1-type" evidence="3">
    <location>
        <begin position="23"/>
        <end position="77"/>
    </location>
</feature>
<dbReference type="GO" id="GO:0003700">
    <property type="term" value="F:DNA-binding transcription factor activity"/>
    <property type="evidence" value="ECO:0007669"/>
    <property type="project" value="TreeGrafter"/>
</dbReference>
<dbReference type="GO" id="GO:0005829">
    <property type="term" value="C:cytosol"/>
    <property type="evidence" value="ECO:0007669"/>
    <property type="project" value="TreeGrafter"/>
</dbReference>
<dbReference type="PANTHER" id="PTHR46797">
    <property type="entry name" value="HTH-TYPE TRANSCRIPTIONAL REGULATOR"/>
    <property type="match status" value="1"/>
</dbReference>
<keyword evidence="1" id="KW-0238">DNA-binding</keyword>
<dbReference type="SUPFAM" id="SSF47413">
    <property type="entry name" value="lambda repressor-like DNA-binding domains"/>
    <property type="match status" value="1"/>
</dbReference>
<organism evidence="4 5">
    <name type="scientific">Halosaccharopolyspora lacisalsi</name>
    <dbReference type="NCBI Taxonomy" id="1000566"/>
    <lineage>
        <taxon>Bacteria</taxon>
        <taxon>Bacillati</taxon>
        <taxon>Actinomycetota</taxon>
        <taxon>Actinomycetes</taxon>
        <taxon>Pseudonocardiales</taxon>
        <taxon>Pseudonocardiaceae</taxon>
        <taxon>Halosaccharopolyspora</taxon>
    </lineage>
</organism>
<evidence type="ECO:0000313" key="4">
    <source>
        <dbReference type="EMBL" id="MBA8827189.1"/>
    </source>
</evidence>
<evidence type="ECO:0000259" key="3">
    <source>
        <dbReference type="PROSITE" id="PS50943"/>
    </source>
</evidence>
<name>A0A839E2U4_9PSEU</name>
<dbReference type="CDD" id="cd00093">
    <property type="entry name" value="HTH_XRE"/>
    <property type="match status" value="1"/>
</dbReference>
<dbReference type="AlphaFoldDB" id="A0A839E2U4"/>
<dbReference type="RefSeq" id="WP_182546366.1">
    <property type="nucleotide sequence ID" value="NZ_JACGWZ010000007.1"/>
</dbReference>
<evidence type="ECO:0000256" key="2">
    <source>
        <dbReference type="SAM" id="MobiDB-lite"/>
    </source>
</evidence>